<dbReference type="EMBL" id="FNAI01000002">
    <property type="protein sequence ID" value="SDD75564.1"/>
    <property type="molecule type" value="Genomic_DNA"/>
</dbReference>
<evidence type="ECO:0000313" key="1">
    <source>
        <dbReference type="EMBL" id="SDD75564.1"/>
    </source>
</evidence>
<sequence>MITNKTIYHTHLTPIANNLQLGSFVFCCTVGFNYNLEYAFLQSSKDFIK</sequence>
<dbReference type="Proteomes" id="UP000199072">
    <property type="component" value="Unassembled WGS sequence"/>
</dbReference>
<dbReference type="AlphaFoldDB" id="A0A1G6XBI6"/>
<reference evidence="1 2" key="1">
    <citation type="submission" date="2016-10" db="EMBL/GenBank/DDBJ databases">
        <authorList>
            <person name="de Groot N.N."/>
        </authorList>
    </citation>
    <scope>NUCLEOTIDE SEQUENCE [LARGE SCALE GENOMIC DNA]</scope>
    <source>
        <strain evidence="1 2">47C3B</strain>
    </source>
</reference>
<evidence type="ECO:0000313" key="2">
    <source>
        <dbReference type="Proteomes" id="UP000199072"/>
    </source>
</evidence>
<protein>
    <submittedName>
        <fullName evidence="1">Uncharacterized protein</fullName>
    </submittedName>
</protein>
<keyword evidence="2" id="KW-1185">Reference proteome</keyword>
<accession>A0A1G6XBI6</accession>
<dbReference type="STRING" id="1391627.SAMN05216464_102477"/>
<name>A0A1G6XBI6_9SPHI</name>
<proteinExistence type="predicted"/>
<organism evidence="1 2">
    <name type="scientific">Mucilaginibacter pineti</name>
    <dbReference type="NCBI Taxonomy" id="1391627"/>
    <lineage>
        <taxon>Bacteria</taxon>
        <taxon>Pseudomonadati</taxon>
        <taxon>Bacteroidota</taxon>
        <taxon>Sphingobacteriia</taxon>
        <taxon>Sphingobacteriales</taxon>
        <taxon>Sphingobacteriaceae</taxon>
        <taxon>Mucilaginibacter</taxon>
    </lineage>
</organism>
<gene>
    <name evidence="1" type="ORF">SAMN05216464_102477</name>
</gene>